<evidence type="ECO:0000313" key="1">
    <source>
        <dbReference type="EMBL" id="CAG9705380.1"/>
    </source>
</evidence>
<organism evidence="1 2">
    <name type="scientific">Clostridium neonatale</name>
    <dbReference type="NCBI Taxonomy" id="137838"/>
    <lineage>
        <taxon>Bacteria</taxon>
        <taxon>Bacillati</taxon>
        <taxon>Bacillota</taxon>
        <taxon>Clostridia</taxon>
        <taxon>Eubacteriales</taxon>
        <taxon>Clostridiaceae</taxon>
        <taxon>Clostridium</taxon>
    </lineage>
</organism>
<name>A0AA86JK41_9CLOT</name>
<gene>
    <name evidence="1" type="ORF">CNEO_41822</name>
</gene>
<dbReference type="Proteomes" id="UP000789738">
    <property type="component" value="Unassembled WGS sequence"/>
</dbReference>
<dbReference type="SUPFAM" id="SSF57783">
    <property type="entry name" value="Zinc beta-ribbon"/>
    <property type="match status" value="1"/>
</dbReference>
<dbReference type="Pfam" id="PF03966">
    <property type="entry name" value="Trm112p"/>
    <property type="match status" value="1"/>
</dbReference>
<sequence length="46" mass="5298">MKECDVFEIEHCPFCGEEKEIELHPDEGVIVCSNCGRNFKIIEDVI</sequence>
<dbReference type="Gene3D" id="2.20.25.10">
    <property type="match status" value="1"/>
</dbReference>
<dbReference type="InterPro" id="IPR005651">
    <property type="entry name" value="Trm112-like"/>
</dbReference>
<dbReference type="RefSeq" id="WP_210887972.1">
    <property type="nucleotide sequence ID" value="NZ_CAKJVE010000004.1"/>
</dbReference>
<reference evidence="1" key="1">
    <citation type="submission" date="2021-10" db="EMBL/GenBank/DDBJ databases">
        <authorList>
            <person name="Mesa V."/>
        </authorList>
    </citation>
    <scope>NUCLEOTIDE SEQUENCE</scope>
    <source>
        <strain evidence="1">CC3_PB</strain>
    </source>
</reference>
<dbReference type="AlphaFoldDB" id="A0AA86JK41"/>
<protein>
    <submittedName>
        <fullName evidence="1">Uncharacterized protein</fullName>
    </submittedName>
</protein>
<evidence type="ECO:0000313" key="2">
    <source>
        <dbReference type="Proteomes" id="UP000789738"/>
    </source>
</evidence>
<accession>A0AA86JK41</accession>
<proteinExistence type="predicted"/>
<dbReference type="EMBL" id="CAKJVE010000004">
    <property type="protein sequence ID" value="CAG9705380.1"/>
    <property type="molecule type" value="Genomic_DNA"/>
</dbReference>
<comment type="caution">
    <text evidence="1">The sequence shown here is derived from an EMBL/GenBank/DDBJ whole genome shotgun (WGS) entry which is preliminary data.</text>
</comment>